<feature type="transmembrane region" description="Helical" evidence="5">
    <location>
        <begin position="73"/>
        <end position="93"/>
    </location>
</feature>
<dbReference type="PROSITE" id="PS50850">
    <property type="entry name" value="MFS"/>
    <property type="match status" value="1"/>
</dbReference>
<keyword evidence="3 5" id="KW-1133">Transmembrane helix</keyword>
<keyword evidence="2 5" id="KW-0812">Transmembrane</keyword>
<dbReference type="FunFam" id="1.20.1250.20:FF:000011">
    <property type="entry name" value="MFS multidrug transporter, putative"/>
    <property type="match status" value="1"/>
</dbReference>
<feature type="transmembrane region" description="Helical" evidence="5">
    <location>
        <begin position="345"/>
        <end position="366"/>
    </location>
</feature>
<dbReference type="PANTHER" id="PTHR23502:SF60">
    <property type="entry name" value="MAJOR FACILITATOR SUPERFAMILY (MFS) PROFILE DOMAIN-CONTAINING PROTEIN-RELATED"/>
    <property type="match status" value="1"/>
</dbReference>
<evidence type="ECO:0000256" key="5">
    <source>
        <dbReference type="SAM" id="Phobius"/>
    </source>
</evidence>
<dbReference type="SUPFAM" id="SSF103473">
    <property type="entry name" value="MFS general substrate transporter"/>
    <property type="match status" value="1"/>
</dbReference>
<dbReference type="InterPro" id="IPR020846">
    <property type="entry name" value="MFS_dom"/>
</dbReference>
<dbReference type="AlphaFoldDB" id="A0AAJ5YVA3"/>
<feature type="transmembrane region" description="Helical" evidence="5">
    <location>
        <begin position="299"/>
        <end position="325"/>
    </location>
</feature>
<dbReference type="Pfam" id="PF07690">
    <property type="entry name" value="MFS_1"/>
    <property type="match status" value="1"/>
</dbReference>
<keyword evidence="8" id="KW-1185">Reference proteome</keyword>
<feature type="transmembrane region" description="Helical" evidence="5">
    <location>
        <begin position="480"/>
        <end position="501"/>
    </location>
</feature>
<dbReference type="GO" id="GO:0005886">
    <property type="term" value="C:plasma membrane"/>
    <property type="evidence" value="ECO:0007669"/>
    <property type="project" value="TreeGrafter"/>
</dbReference>
<dbReference type="PANTHER" id="PTHR23502">
    <property type="entry name" value="MAJOR FACILITATOR SUPERFAMILY"/>
    <property type="match status" value="1"/>
</dbReference>
<protein>
    <recommendedName>
        <fullName evidence="6">Major facilitator superfamily (MFS) profile domain-containing protein</fullName>
    </recommendedName>
</protein>
<feature type="transmembrane region" description="Helical" evidence="5">
    <location>
        <begin position="419"/>
        <end position="439"/>
    </location>
</feature>
<dbReference type="Gene3D" id="1.20.1250.20">
    <property type="entry name" value="MFS general substrate transporter like domains"/>
    <property type="match status" value="1"/>
</dbReference>
<dbReference type="GO" id="GO:0022857">
    <property type="term" value="F:transmembrane transporter activity"/>
    <property type="evidence" value="ECO:0007669"/>
    <property type="project" value="InterPro"/>
</dbReference>
<dbReference type="EMBL" id="CP119946">
    <property type="protein sequence ID" value="WFD00412.1"/>
    <property type="molecule type" value="Genomic_DNA"/>
</dbReference>
<reference evidence="7 8" key="1">
    <citation type="submission" date="2023-03" db="EMBL/GenBank/DDBJ databases">
        <title>Mating type loci evolution in Malassezia.</title>
        <authorList>
            <person name="Coelho M.A."/>
        </authorList>
    </citation>
    <scope>NUCLEOTIDE SEQUENCE [LARGE SCALE GENOMIC DNA]</scope>
    <source>
        <strain evidence="7 8">CBS 9725</strain>
    </source>
</reference>
<dbReference type="CDD" id="cd17323">
    <property type="entry name" value="MFS_Tpo1_MDR_like"/>
    <property type="match status" value="1"/>
</dbReference>
<dbReference type="InterPro" id="IPR036259">
    <property type="entry name" value="MFS_trans_sf"/>
</dbReference>
<feature type="domain" description="Major facilitator superfamily (MFS) profile" evidence="6">
    <location>
        <begin position="74"/>
        <end position="507"/>
    </location>
</feature>
<evidence type="ECO:0000256" key="3">
    <source>
        <dbReference type="ARBA" id="ARBA00022989"/>
    </source>
</evidence>
<evidence type="ECO:0000256" key="2">
    <source>
        <dbReference type="ARBA" id="ARBA00022692"/>
    </source>
</evidence>
<sequence>MSLQYEWGTKLEEGGSPISSTFAENKESCGDLVPNGNDVVEDPAEEARPYLVTWDESDEHENPRNWPRKYRKFLVFIVSLYALLAPINSTMNAPALTTLQQEFHVTSDTVTNMMMSASMLAYVIAPMIYGPLCERVGRKYVLQVSNFIFLIFNVGCGLSQNTVQMIVLRFFTGYAGCAPNAIGAGIIVDLFGPEERGSAMAMYTLAPVLGPCIGPIFAGWIIQGYGEEHWRWIFWISTMFGALVSFVGLFVVKETYEPVLLERKAKRLRKETGNNAWHTKYTVKETLASKIAHGIMRPCIFIVTQPVITVTCIYQALLFGCQYLLLASFSKVFRDEYHQPVGIASLHYIAMALGFTTSGQVGGRLVDYIYRRLKVRNNGVGHPEYKLPLLVVTGLLMPAGLLLYGWTVEYHVHWIVPDIGIFMIASGVRMTLFICPLYLADAITLYTASATSALVMTRGLFSFTFPLFAPQLYAKLGQGWGNSVLALAAACIGLPAPFIMYKAGQALRNKSDYSQRAMKLMS</sequence>
<feature type="transmembrane region" description="Helical" evidence="5">
    <location>
        <begin position="113"/>
        <end position="133"/>
    </location>
</feature>
<name>A0AAJ5YVA3_9BASI</name>
<organism evidence="7 8">
    <name type="scientific">Malassezia yamatoensis</name>
    <dbReference type="NCBI Taxonomy" id="253288"/>
    <lineage>
        <taxon>Eukaryota</taxon>
        <taxon>Fungi</taxon>
        <taxon>Dikarya</taxon>
        <taxon>Basidiomycota</taxon>
        <taxon>Ustilaginomycotina</taxon>
        <taxon>Malasseziomycetes</taxon>
        <taxon>Malasseziales</taxon>
        <taxon>Malasseziaceae</taxon>
        <taxon>Malassezia</taxon>
    </lineage>
</organism>
<evidence type="ECO:0000259" key="6">
    <source>
        <dbReference type="PROSITE" id="PS50850"/>
    </source>
</evidence>
<proteinExistence type="predicted"/>
<keyword evidence="4 5" id="KW-0472">Membrane</keyword>
<gene>
    <name evidence="7" type="ORF">MYAM1_003161</name>
</gene>
<accession>A0AAJ5YVA3</accession>
<dbReference type="Proteomes" id="UP001219567">
    <property type="component" value="Chromosome 4"/>
</dbReference>
<feature type="transmembrane region" description="Helical" evidence="5">
    <location>
        <begin position="203"/>
        <end position="226"/>
    </location>
</feature>
<evidence type="ECO:0000256" key="1">
    <source>
        <dbReference type="ARBA" id="ARBA00004141"/>
    </source>
</evidence>
<evidence type="ECO:0000313" key="8">
    <source>
        <dbReference type="Proteomes" id="UP001219567"/>
    </source>
</evidence>
<feature type="transmembrane region" description="Helical" evidence="5">
    <location>
        <begin position="387"/>
        <end position="407"/>
    </location>
</feature>
<comment type="subcellular location">
    <subcellularLocation>
        <location evidence="1">Membrane</location>
        <topology evidence="1">Multi-pass membrane protein</topology>
    </subcellularLocation>
</comment>
<feature type="transmembrane region" description="Helical" evidence="5">
    <location>
        <begin position="232"/>
        <end position="252"/>
    </location>
</feature>
<evidence type="ECO:0000256" key="4">
    <source>
        <dbReference type="ARBA" id="ARBA00023136"/>
    </source>
</evidence>
<dbReference type="InterPro" id="IPR011701">
    <property type="entry name" value="MFS"/>
</dbReference>
<evidence type="ECO:0000313" key="7">
    <source>
        <dbReference type="EMBL" id="WFD00412.1"/>
    </source>
</evidence>
<feature type="transmembrane region" description="Helical" evidence="5">
    <location>
        <begin position="446"/>
        <end position="468"/>
    </location>
</feature>
<feature type="transmembrane region" description="Helical" evidence="5">
    <location>
        <begin position="140"/>
        <end position="160"/>
    </location>
</feature>
<feature type="transmembrane region" description="Helical" evidence="5">
    <location>
        <begin position="166"/>
        <end position="191"/>
    </location>
</feature>